<evidence type="ECO:0000313" key="5">
    <source>
        <dbReference type="Proteomes" id="UP000028012"/>
    </source>
</evidence>
<dbReference type="SUPFAM" id="SSF51735">
    <property type="entry name" value="NAD(P)-binding Rossmann-fold domains"/>
    <property type="match status" value="1"/>
</dbReference>
<dbReference type="Proteomes" id="UP000028012">
    <property type="component" value="Unassembled WGS sequence"/>
</dbReference>
<dbReference type="AlphaFoldDB" id="A0A098PU99"/>
<dbReference type="InterPro" id="IPR036291">
    <property type="entry name" value="NAD(P)-bd_dom_sf"/>
</dbReference>
<dbReference type="GO" id="GO:0050661">
    <property type="term" value="F:NADP binding"/>
    <property type="evidence" value="ECO:0007669"/>
    <property type="project" value="InterPro"/>
</dbReference>
<dbReference type="SUPFAM" id="SSF48179">
    <property type="entry name" value="6-phosphogluconate dehydrogenase C-terminal domain-like"/>
    <property type="match status" value="1"/>
</dbReference>
<name>A0A098PU99_9XANT</name>
<accession>A0A098PU99</accession>
<evidence type="ECO:0000259" key="2">
    <source>
        <dbReference type="Pfam" id="PF03446"/>
    </source>
</evidence>
<sequence>MATPGSSIAFIGFGEAACAFLEGWAVHDPARITAYDIKTDQADARQTLLERYRQRGVTGCDTAAAAVAKADVVFSLVTADCAHAAARSAAPSLRAGALWFDCNSCAPDTKKAAAADIEAANARYVDIAVMAPVLPQRHRVPLLVSGPHTDDALAVLQALGMRPQPAGDTVGQASSIKMLRSVMVKGIEALCAECLIAARRAGVEDQVIASLNASTTQRDVGAQASYNMERMIVHGIRRAAEMREVAVTVAALGLPTDMATATAAWQDRIGQLGLDAGNDDLIPRLDHLSAMLRRLPSTQ</sequence>
<feature type="domain" description="6-phosphogluconate dehydrogenase NADP-binding" evidence="2">
    <location>
        <begin position="30"/>
        <end position="130"/>
    </location>
</feature>
<organism evidence="4 5">
    <name type="scientific">Xanthomonas axonopodis pv. vasculorum</name>
    <dbReference type="NCBI Taxonomy" id="325777"/>
    <lineage>
        <taxon>Bacteria</taxon>
        <taxon>Pseudomonadati</taxon>
        <taxon>Pseudomonadota</taxon>
        <taxon>Gammaproteobacteria</taxon>
        <taxon>Lysobacterales</taxon>
        <taxon>Lysobacteraceae</taxon>
        <taxon>Xanthomonas</taxon>
    </lineage>
</organism>
<dbReference type="GO" id="GO:0016491">
    <property type="term" value="F:oxidoreductase activity"/>
    <property type="evidence" value="ECO:0007669"/>
    <property type="project" value="UniProtKB-KW"/>
</dbReference>
<dbReference type="EMBL" id="JPHD02000121">
    <property type="protein sequence ID" value="KGE50689.1"/>
    <property type="molecule type" value="Genomic_DNA"/>
</dbReference>
<dbReference type="Pfam" id="PF09130">
    <property type="entry name" value="DUF1932"/>
    <property type="match status" value="1"/>
</dbReference>
<evidence type="ECO:0000313" key="4">
    <source>
        <dbReference type="EMBL" id="KGE50689.1"/>
    </source>
</evidence>
<dbReference type="InterPro" id="IPR013328">
    <property type="entry name" value="6PGD_dom2"/>
</dbReference>
<dbReference type="PANTHER" id="PTHR43580:SF2">
    <property type="entry name" value="CYTOKINE-LIKE NUCLEAR FACTOR N-PAC"/>
    <property type="match status" value="1"/>
</dbReference>
<dbReference type="HOGENOM" id="CLU_052530_1_1_6"/>
<comment type="caution">
    <text evidence="4">The sequence shown here is derived from an EMBL/GenBank/DDBJ whole genome shotgun (WGS) entry which is preliminary data.</text>
</comment>
<keyword evidence="1" id="KW-0560">Oxidoreductase</keyword>
<dbReference type="Gene3D" id="3.40.50.720">
    <property type="entry name" value="NAD(P)-binding Rossmann-like Domain"/>
    <property type="match status" value="1"/>
</dbReference>
<proteinExistence type="predicted"/>
<dbReference type="STRING" id="325777.GW15_0219220"/>
<reference evidence="4 5" key="1">
    <citation type="submission" date="2014-09" db="EMBL/GenBank/DDBJ databases">
        <title>A draft genome sequence for Xanthomonas axonopodis pv. vasculorum NCPPB 900.</title>
        <authorList>
            <person name="Harrison J."/>
            <person name="Studholme D.J."/>
        </authorList>
    </citation>
    <scope>NUCLEOTIDE SEQUENCE [LARGE SCALE GENOMIC DNA]</scope>
    <source>
        <strain evidence="4 5">NCPPB 900</strain>
    </source>
</reference>
<dbReference type="PANTHER" id="PTHR43580">
    <property type="entry name" value="OXIDOREDUCTASE GLYR1-RELATED"/>
    <property type="match status" value="1"/>
</dbReference>
<dbReference type="InterPro" id="IPR015814">
    <property type="entry name" value="Pgluconate_DH_NAD-bd_C"/>
</dbReference>
<evidence type="ECO:0000259" key="3">
    <source>
        <dbReference type="Pfam" id="PF09130"/>
    </source>
</evidence>
<feature type="domain" description="Phosphogluconate dehydrogenase NAD-binding putative C-terminal" evidence="3">
    <location>
        <begin position="198"/>
        <end position="268"/>
    </location>
</feature>
<dbReference type="InterPro" id="IPR051265">
    <property type="entry name" value="HIBADH-related_NP60_sf"/>
</dbReference>
<dbReference type="RefSeq" id="WP_042824190.1">
    <property type="nucleotide sequence ID" value="NZ_KN173625.1"/>
</dbReference>
<evidence type="ECO:0000256" key="1">
    <source>
        <dbReference type="ARBA" id="ARBA00023002"/>
    </source>
</evidence>
<dbReference type="InterPro" id="IPR006115">
    <property type="entry name" value="6PGDH_NADP-bd"/>
</dbReference>
<protein>
    <submittedName>
        <fullName evidence="4">3-hydroxyisobutyrate dehydrogenase</fullName>
    </submittedName>
</protein>
<dbReference type="eggNOG" id="COG2084">
    <property type="taxonomic scope" value="Bacteria"/>
</dbReference>
<dbReference type="Pfam" id="PF03446">
    <property type="entry name" value="NAD_binding_2"/>
    <property type="match status" value="1"/>
</dbReference>
<dbReference type="InterPro" id="IPR008927">
    <property type="entry name" value="6-PGluconate_DH-like_C_sf"/>
</dbReference>
<dbReference type="Gene3D" id="1.10.1040.10">
    <property type="entry name" value="N-(1-d-carboxylethyl)-l-norvaline Dehydrogenase, domain 2"/>
    <property type="match status" value="1"/>
</dbReference>
<gene>
    <name evidence="4" type="ORF">GW15_0219220</name>
</gene>